<feature type="compositionally biased region" description="Basic residues" evidence="1">
    <location>
        <begin position="445"/>
        <end position="455"/>
    </location>
</feature>
<feature type="transmembrane region" description="Helical" evidence="2">
    <location>
        <begin position="125"/>
        <end position="148"/>
    </location>
</feature>
<organism evidence="3 4">
    <name type="scientific">Suillus subaureus</name>
    <dbReference type="NCBI Taxonomy" id="48587"/>
    <lineage>
        <taxon>Eukaryota</taxon>
        <taxon>Fungi</taxon>
        <taxon>Dikarya</taxon>
        <taxon>Basidiomycota</taxon>
        <taxon>Agaricomycotina</taxon>
        <taxon>Agaricomycetes</taxon>
        <taxon>Agaricomycetidae</taxon>
        <taxon>Boletales</taxon>
        <taxon>Suillineae</taxon>
        <taxon>Suillaceae</taxon>
        <taxon>Suillus</taxon>
    </lineage>
</organism>
<feature type="compositionally biased region" description="Acidic residues" evidence="1">
    <location>
        <begin position="460"/>
        <end position="471"/>
    </location>
</feature>
<dbReference type="EMBL" id="JABBWG010000080">
    <property type="protein sequence ID" value="KAG1802385.1"/>
    <property type="molecule type" value="Genomic_DNA"/>
</dbReference>
<accession>A0A9P7DT82</accession>
<comment type="caution">
    <text evidence="3">The sequence shown here is derived from an EMBL/GenBank/DDBJ whole genome shotgun (WGS) entry which is preliminary data.</text>
</comment>
<dbReference type="AlphaFoldDB" id="A0A9P7DT82"/>
<dbReference type="OrthoDB" id="2690111at2759"/>
<dbReference type="RefSeq" id="XP_041186248.1">
    <property type="nucleotide sequence ID" value="XM_041333685.1"/>
</dbReference>
<evidence type="ECO:0000313" key="3">
    <source>
        <dbReference type="EMBL" id="KAG1802385.1"/>
    </source>
</evidence>
<dbReference type="Proteomes" id="UP000807769">
    <property type="component" value="Unassembled WGS sequence"/>
</dbReference>
<sequence>MQKKMSTLSHICSMVKWGVVSTLTGITQKQLFYTKGSVTIIVMICVMFILPSFPYNTRWLTPEMMAMGEWMGLGNGQPCKDYGMWLCPTGRYDMMVTLLLITPPSACMGAFTLSRYSNHTLKHCMFILVLNALAALGFTISICMMNRVAHYVSIRFISASQHLGYAFLLGVHPEPPNVDKEEASSMCAVQHFYGGTNQELFTAQWDNGQLEKIEFRVPLHTTNRDKWTTYVGQFYSESDCHLDMFDAIKATMDVPKKFQHLGWCLSTACHMDPPHWFLMSLDIDSTFKAVRVEQSSSRNKKVVTIEVVNTVHFLVMSCKQSPSSLVSYPNKLEKVKRYDRMLMNYSSKLEIQTTPVEWGESHMTPQPFKRSFALYMDSDEESDNEEPLQHIKDILNNDRGILYLPTTAHFGIRFYKEKVGMPEGAAYTFQSCVSETHMKAELVKQRRRAKGKKKAQAQSDGEDEENICPSF</sequence>
<keyword evidence="4" id="KW-1185">Reference proteome</keyword>
<name>A0A9P7DT82_9AGAM</name>
<dbReference type="GeneID" id="64627702"/>
<reference evidence="3" key="1">
    <citation type="journal article" date="2020" name="New Phytol.">
        <title>Comparative genomics reveals dynamic genome evolution in host specialist ectomycorrhizal fungi.</title>
        <authorList>
            <person name="Lofgren L.A."/>
            <person name="Nguyen N.H."/>
            <person name="Vilgalys R."/>
            <person name="Ruytinx J."/>
            <person name="Liao H.L."/>
            <person name="Branco S."/>
            <person name="Kuo A."/>
            <person name="LaButti K."/>
            <person name="Lipzen A."/>
            <person name="Andreopoulos W."/>
            <person name="Pangilinan J."/>
            <person name="Riley R."/>
            <person name="Hundley H."/>
            <person name="Na H."/>
            <person name="Barry K."/>
            <person name="Grigoriev I.V."/>
            <person name="Stajich J.E."/>
            <person name="Kennedy P.G."/>
        </authorList>
    </citation>
    <scope>NUCLEOTIDE SEQUENCE</scope>
    <source>
        <strain evidence="3">MN1</strain>
    </source>
</reference>
<evidence type="ECO:0000256" key="1">
    <source>
        <dbReference type="SAM" id="MobiDB-lite"/>
    </source>
</evidence>
<feature type="transmembrane region" description="Helical" evidence="2">
    <location>
        <begin position="36"/>
        <end position="55"/>
    </location>
</feature>
<proteinExistence type="predicted"/>
<keyword evidence="2" id="KW-1133">Transmembrane helix</keyword>
<gene>
    <name evidence="3" type="ORF">BJ212DRAFT_1304857</name>
</gene>
<keyword evidence="2" id="KW-0472">Membrane</keyword>
<feature type="region of interest" description="Disordered" evidence="1">
    <location>
        <begin position="443"/>
        <end position="471"/>
    </location>
</feature>
<protein>
    <submittedName>
        <fullName evidence="3">Uncharacterized protein</fullName>
    </submittedName>
</protein>
<evidence type="ECO:0000313" key="4">
    <source>
        <dbReference type="Proteomes" id="UP000807769"/>
    </source>
</evidence>
<keyword evidence="2" id="KW-0812">Transmembrane</keyword>
<feature type="transmembrane region" description="Helical" evidence="2">
    <location>
        <begin position="94"/>
        <end position="113"/>
    </location>
</feature>
<evidence type="ECO:0000256" key="2">
    <source>
        <dbReference type="SAM" id="Phobius"/>
    </source>
</evidence>